<evidence type="ECO:0000313" key="3">
    <source>
        <dbReference type="Proteomes" id="UP000654918"/>
    </source>
</evidence>
<protein>
    <submittedName>
        <fullName evidence="2">Uncharacterized protein</fullName>
    </submittedName>
</protein>
<dbReference type="AlphaFoldDB" id="A0A8H6JQ73"/>
<keyword evidence="3" id="KW-1185">Reference proteome</keyword>
<name>A0A8H6JQ73_9PEZI</name>
<gene>
    <name evidence="2" type="ORF">CPLU01_13605</name>
</gene>
<accession>A0A8H6JQ73</accession>
<evidence type="ECO:0000313" key="2">
    <source>
        <dbReference type="EMBL" id="KAF6817359.1"/>
    </source>
</evidence>
<proteinExistence type="predicted"/>
<organism evidence="2 3">
    <name type="scientific">Colletotrichum plurivorum</name>
    <dbReference type="NCBI Taxonomy" id="2175906"/>
    <lineage>
        <taxon>Eukaryota</taxon>
        <taxon>Fungi</taxon>
        <taxon>Dikarya</taxon>
        <taxon>Ascomycota</taxon>
        <taxon>Pezizomycotina</taxon>
        <taxon>Sordariomycetes</taxon>
        <taxon>Hypocreomycetidae</taxon>
        <taxon>Glomerellales</taxon>
        <taxon>Glomerellaceae</taxon>
        <taxon>Colletotrichum</taxon>
        <taxon>Colletotrichum orchidearum species complex</taxon>
    </lineage>
</organism>
<comment type="caution">
    <text evidence="2">The sequence shown here is derived from an EMBL/GenBank/DDBJ whole genome shotgun (WGS) entry which is preliminary data.</text>
</comment>
<reference evidence="2" key="1">
    <citation type="journal article" date="2020" name="Phytopathology">
        <title>Genome Sequence Resources of Colletotrichum truncatum, C. plurivorum, C. musicola, and C. sojae: Four Species Pathogenic to Soybean (Glycine max).</title>
        <authorList>
            <person name="Rogerio F."/>
            <person name="Boufleur T.R."/>
            <person name="Ciampi-Guillardi M."/>
            <person name="Sukno S.A."/>
            <person name="Thon M.R."/>
            <person name="Massola Junior N.S."/>
            <person name="Baroncelli R."/>
        </authorList>
    </citation>
    <scope>NUCLEOTIDE SEQUENCE</scope>
    <source>
        <strain evidence="2">LFN00145</strain>
    </source>
</reference>
<sequence length="139" mass="15297">MFSSTLDIPTEASGMTFRDPDRVFSCGGRELTRGRGTLCTWNGMQSATDGKREAGAPSSGSRPNIVPWPVSLEIHEAFAILRKGGFRQPVQDLSLLKPLNPEFNQPFYVFHIGSQFIAVGVDDRKVHNFGVTGQELQQS</sequence>
<dbReference type="EMBL" id="WIGO01000319">
    <property type="protein sequence ID" value="KAF6817359.1"/>
    <property type="molecule type" value="Genomic_DNA"/>
</dbReference>
<feature type="region of interest" description="Disordered" evidence="1">
    <location>
        <begin position="42"/>
        <end position="64"/>
    </location>
</feature>
<dbReference type="Proteomes" id="UP000654918">
    <property type="component" value="Unassembled WGS sequence"/>
</dbReference>
<evidence type="ECO:0000256" key="1">
    <source>
        <dbReference type="SAM" id="MobiDB-lite"/>
    </source>
</evidence>